<proteinExistence type="predicted"/>
<keyword evidence="1" id="KW-0479">Metal-binding</keyword>
<feature type="compositionally biased region" description="Polar residues" evidence="2">
    <location>
        <begin position="281"/>
        <end position="324"/>
    </location>
</feature>
<evidence type="ECO:0000313" key="4">
    <source>
        <dbReference type="EMBL" id="PWA84668.1"/>
    </source>
</evidence>
<keyword evidence="1" id="KW-0862">Zinc</keyword>
<reference evidence="4 5" key="1">
    <citation type="journal article" date="2018" name="Mol. Plant">
        <title>The genome of Artemisia annua provides insight into the evolution of Asteraceae family and artemisinin biosynthesis.</title>
        <authorList>
            <person name="Shen Q."/>
            <person name="Zhang L."/>
            <person name="Liao Z."/>
            <person name="Wang S."/>
            <person name="Yan T."/>
            <person name="Shi P."/>
            <person name="Liu M."/>
            <person name="Fu X."/>
            <person name="Pan Q."/>
            <person name="Wang Y."/>
            <person name="Lv Z."/>
            <person name="Lu X."/>
            <person name="Zhang F."/>
            <person name="Jiang W."/>
            <person name="Ma Y."/>
            <person name="Chen M."/>
            <person name="Hao X."/>
            <person name="Li L."/>
            <person name="Tang Y."/>
            <person name="Lv G."/>
            <person name="Zhou Y."/>
            <person name="Sun X."/>
            <person name="Brodelius P.E."/>
            <person name="Rose J.K.C."/>
            <person name="Tang K."/>
        </authorList>
    </citation>
    <scope>NUCLEOTIDE SEQUENCE [LARGE SCALE GENOMIC DNA]</scope>
    <source>
        <strain evidence="5">cv. Huhao1</strain>
        <tissue evidence="4">Leaf</tissue>
    </source>
</reference>
<name>A0A2U1PFV8_ARTAN</name>
<dbReference type="InterPro" id="IPR001878">
    <property type="entry name" value="Znf_CCHC"/>
</dbReference>
<feature type="domain" description="CCHC-type" evidence="3">
    <location>
        <begin position="343"/>
        <end position="358"/>
    </location>
</feature>
<evidence type="ECO:0000313" key="5">
    <source>
        <dbReference type="Proteomes" id="UP000245207"/>
    </source>
</evidence>
<dbReference type="Gene3D" id="4.10.60.10">
    <property type="entry name" value="Zinc finger, CCHC-type"/>
    <property type="match status" value="1"/>
</dbReference>
<dbReference type="PANTHER" id="PTHR34482">
    <property type="entry name" value="DNA DAMAGE-INDUCIBLE PROTEIN 1-LIKE"/>
    <property type="match status" value="1"/>
</dbReference>
<dbReference type="Proteomes" id="UP000245207">
    <property type="component" value="Unassembled WGS sequence"/>
</dbReference>
<dbReference type="Pfam" id="PF03732">
    <property type="entry name" value="Retrotrans_gag"/>
    <property type="match status" value="1"/>
</dbReference>
<dbReference type="Pfam" id="PF00098">
    <property type="entry name" value="zf-CCHC"/>
    <property type="match status" value="1"/>
</dbReference>
<keyword evidence="5" id="KW-1185">Reference proteome</keyword>
<keyword evidence="1" id="KW-0863">Zinc-finger</keyword>
<evidence type="ECO:0000259" key="3">
    <source>
        <dbReference type="PROSITE" id="PS50158"/>
    </source>
</evidence>
<dbReference type="OrthoDB" id="2272416at2759"/>
<sequence>MVNTRNAGDEAAFNAAVAQAVEALMPDLRTRLFDEYRQAHLGAGSGGDAAPTILGWLEKFGKQRPKSFSSANSPVDAENRIAYIEKIFEVLGCDDEFKARLASYKLEGDALSSWKSYKQVKGDDFVPTLTWQSFREIFYLQYFPRSEQQKFEHEYHNIKQFDNESSGDFMRRFLRLASFLETRAGNQEEQAMKFKWALSDWILESLVNTDFTDIAKVADAARNVEILRERTRSNKRNRDGDRIQSSGATGSGQVQRSQGQRDQDRRGNGNGNGGSNIYGDRNNNQKYGNSRGQQYGNSSGYRSNYGCGSSNQKRFPDQASSPPCSTCGKMLPGNPCHRLTGGCFICGVVGHRASDCPKNKNKGGTRTQSAASGRVFAMTHEQAARASVEFCIRGRDGYWASLKIEPNLILRVKEAQKDDGELWSIIRIWRKPRGITIR</sequence>
<dbReference type="AlphaFoldDB" id="A0A2U1PFV8"/>
<dbReference type="PROSITE" id="PS50158">
    <property type="entry name" value="ZF_CCHC"/>
    <property type="match status" value="1"/>
</dbReference>
<protein>
    <recommendedName>
        <fullName evidence="3">CCHC-type domain-containing protein</fullName>
    </recommendedName>
</protein>
<dbReference type="EMBL" id="PKPP01001205">
    <property type="protein sequence ID" value="PWA84668.1"/>
    <property type="molecule type" value="Genomic_DNA"/>
</dbReference>
<gene>
    <name evidence="4" type="ORF">CTI12_AA084320</name>
</gene>
<evidence type="ECO:0000256" key="1">
    <source>
        <dbReference type="PROSITE-ProRule" id="PRU00047"/>
    </source>
</evidence>
<comment type="caution">
    <text evidence="4">The sequence shown here is derived from an EMBL/GenBank/DDBJ whole genome shotgun (WGS) entry which is preliminary data.</text>
</comment>
<organism evidence="4 5">
    <name type="scientific">Artemisia annua</name>
    <name type="common">Sweet wormwood</name>
    <dbReference type="NCBI Taxonomy" id="35608"/>
    <lineage>
        <taxon>Eukaryota</taxon>
        <taxon>Viridiplantae</taxon>
        <taxon>Streptophyta</taxon>
        <taxon>Embryophyta</taxon>
        <taxon>Tracheophyta</taxon>
        <taxon>Spermatophyta</taxon>
        <taxon>Magnoliopsida</taxon>
        <taxon>eudicotyledons</taxon>
        <taxon>Gunneridae</taxon>
        <taxon>Pentapetalae</taxon>
        <taxon>asterids</taxon>
        <taxon>campanulids</taxon>
        <taxon>Asterales</taxon>
        <taxon>Asteraceae</taxon>
        <taxon>Asteroideae</taxon>
        <taxon>Anthemideae</taxon>
        <taxon>Artemisiinae</taxon>
        <taxon>Artemisia</taxon>
    </lineage>
</organism>
<dbReference type="GO" id="GO:0008270">
    <property type="term" value="F:zinc ion binding"/>
    <property type="evidence" value="ECO:0007669"/>
    <property type="project" value="UniProtKB-KW"/>
</dbReference>
<feature type="compositionally biased region" description="Basic and acidic residues" evidence="2">
    <location>
        <begin position="230"/>
        <end position="242"/>
    </location>
</feature>
<dbReference type="InterPro" id="IPR005162">
    <property type="entry name" value="Retrotrans_gag_dom"/>
</dbReference>
<accession>A0A2U1PFV8</accession>
<dbReference type="SMART" id="SM00343">
    <property type="entry name" value="ZnF_C2HC"/>
    <property type="match status" value="1"/>
</dbReference>
<dbReference type="PANTHER" id="PTHR34482:SF56">
    <property type="entry name" value="RETROTRANSPOSON GAG DOMAIN, ASPARTIC PEPTIDASE DOMAIN PROTEIN-RELATED"/>
    <property type="match status" value="1"/>
</dbReference>
<dbReference type="GO" id="GO:0003676">
    <property type="term" value="F:nucleic acid binding"/>
    <property type="evidence" value="ECO:0007669"/>
    <property type="project" value="InterPro"/>
</dbReference>
<evidence type="ECO:0000256" key="2">
    <source>
        <dbReference type="SAM" id="MobiDB-lite"/>
    </source>
</evidence>
<feature type="region of interest" description="Disordered" evidence="2">
    <location>
        <begin position="230"/>
        <end position="324"/>
    </location>
</feature>